<dbReference type="Pfam" id="PF00619">
    <property type="entry name" value="CARD"/>
    <property type="match status" value="1"/>
</dbReference>
<dbReference type="InterPro" id="IPR011029">
    <property type="entry name" value="DEATH-like_dom_sf"/>
</dbReference>
<sequence>MGFKKFQYLGQLCQEGHQIKEARVPCSSLLTYHRELLVTRLRSIQCILDNLFTCGFFCQEDVEIVQQTATKADQVRKILELVQLCDAYIDLQPWLKEINYNPSEDVTVMKVVNTDPSRCHYL</sequence>
<reference evidence="2" key="3">
    <citation type="submission" date="2025-09" db="UniProtKB">
        <authorList>
            <consortium name="Ensembl"/>
        </authorList>
    </citation>
    <scope>IDENTIFICATION</scope>
</reference>
<evidence type="ECO:0000259" key="1">
    <source>
        <dbReference type="PROSITE" id="PS50209"/>
    </source>
</evidence>
<dbReference type="InterPro" id="IPR001315">
    <property type="entry name" value="CARD"/>
</dbReference>
<dbReference type="PROSITE" id="PS50209">
    <property type="entry name" value="CARD"/>
    <property type="match status" value="1"/>
</dbReference>
<name>A0AAZ1WXM9_OREAU</name>
<protein>
    <recommendedName>
        <fullName evidence="1">CARD domain-containing protein</fullName>
    </recommendedName>
</protein>
<dbReference type="GO" id="GO:0042981">
    <property type="term" value="P:regulation of apoptotic process"/>
    <property type="evidence" value="ECO:0007669"/>
    <property type="project" value="InterPro"/>
</dbReference>
<dbReference type="Proteomes" id="UP000472276">
    <property type="component" value="Unassembled WGS sequence"/>
</dbReference>
<proteinExistence type="predicted"/>
<dbReference type="Gene3D" id="1.10.533.10">
    <property type="entry name" value="Death Domain, Fas"/>
    <property type="match status" value="1"/>
</dbReference>
<feature type="domain" description="CARD" evidence="1">
    <location>
        <begin position="28"/>
        <end position="83"/>
    </location>
</feature>
<reference evidence="2" key="2">
    <citation type="submission" date="2025-08" db="UniProtKB">
        <authorList>
            <consortium name="Ensembl"/>
        </authorList>
    </citation>
    <scope>IDENTIFICATION</scope>
</reference>
<keyword evidence="3" id="KW-1185">Reference proteome</keyword>
<dbReference type="SUPFAM" id="SSF47986">
    <property type="entry name" value="DEATH domain"/>
    <property type="match status" value="1"/>
</dbReference>
<organism evidence="2 3">
    <name type="scientific">Oreochromis aureus</name>
    <name type="common">Israeli tilapia</name>
    <name type="synonym">Chromis aureus</name>
    <dbReference type="NCBI Taxonomy" id="47969"/>
    <lineage>
        <taxon>Eukaryota</taxon>
        <taxon>Metazoa</taxon>
        <taxon>Chordata</taxon>
        <taxon>Craniata</taxon>
        <taxon>Vertebrata</taxon>
        <taxon>Euteleostomi</taxon>
        <taxon>Actinopterygii</taxon>
        <taxon>Neopterygii</taxon>
        <taxon>Teleostei</taxon>
        <taxon>Neoteleostei</taxon>
        <taxon>Acanthomorphata</taxon>
        <taxon>Ovalentaria</taxon>
        <taxon>Cichlomorphae</taxon>
        <taxon>Cichliformes</taxon>
        <taxon>Cichlidae</taxon>
        <taxon>African cichlids</taxon>
        <taxon>Pseudocrenilabrinae</taxon>
        <taxon>Oreochromini</taxon>
        <taxon>Oreochromis</taxon>
    </lineage>
</organism>
<accession>A0AAZ1WXM9</accession>
<reference evidence="3" key="1">
    <citation type="submission" date="2020-03" db="EMBL/GenBank/DDBJ databases">
        <title>Evolution of repeat sequences and sex chromosomes of tilapia species revealed by chromosome-level genomes.</title>
        <authorList>
            <person name="Xu L."/>
            <person name="Tao W."/>
            <person name="Wang D."/>
            <person name="Zhou Q."/>
        </authorList>
    </citation>
    <scope>NUCLEOTIDE SEQUENCE [LARGE SCALE GENOMIC DNA]</scope>
    <source>
        <strain evidence="3">Israel</strain>
    </source>
</reference>
<evidence type="ECO:0000313" key="2">
    <source>
        <dbReference type="Ensembl" id="ENSOABP00000060253.1"/>
    </source>
</evidence>
<evidence type="ECO:0000313" key="3">
    <source>
        <dbReference type="Proteomes" id="UP000472276"/>
    </source>
</evidence>
<dbReference type="AlphaFoldDB" id="A0AAZ1WXM9"/>
<dbReference type="Ensembl" id="ENSOABT00000064808.1">
    <property type="protein sequence ID" value="ENSOABP00000060253.1"/>
    <property type="gene ID" value="ENSOABG00000036504.1"/>
</dbReference>